<evidence type="ECO:0000256" key="1">
    <source>
        <dbReference type="SAM" id="SignalP"/>
    </source>
</evidence>
<feature type="signal peptide" evidence="1">
    <location>
        <begin position="1"/>
        <end position="26"/>
    </location>
</feature>
<organism evidence="2 3">
    <name type="scientific">Parasponia andersonii</name>
    <name type="common">Sponia andersonii</name>
    <dbReference type="NCBI Taxonomy" id="3476"/>
    <lineage>
        <taxon>Eukaryota</taxon>
        <taxon>Viridiplantae</taxon>
        <taxon>Streptophyta</taxon>
        <taxon>Embryophyta</taxon>
        <taxon>Tracheophyta</taxon>
        <taxon>Spermatophyta</taxon>
        <taxon>Magnoliopsida</taxon>
        <taxon>eudicotyledons</taxon>
        <taxon>Gunneridae</taxon>
        <taxon>Pentapetalae</taxon>
        <taxon>rosids</taxon>
        <taxon>fabids</taxon>
        <taxon>Rosales</taxon>
        <taxon>Cannabaceae</taxon>
        <taxon>Parasponia</taxon>
    </lineage>
</organism>
<dbReference type="EMBL" id="JXTB01000096">
    <property type="protein sequence ID" value="PON64399.1"/>
    <property type="molecule type" value="Genomic_DNA"/>
</dbReference>
<proteinExistence type="predicted"/>
<keyword evidence="1" id="KW-0732">Signal</keyword>
<evidence type="ECO:0000313" key="3">
    <source>
        <dbReference type="Proteomes" id="UP000237105"/>
    </source>
</evidence>
<comment type="caution">
    <text evidence="2">The sequence shown here is derived from an EMBL/GenBank/DDBJ whole genome shotgun (WGS) entry which is preliminary data.</text>
</comment>
<dbReference type="Proteomes" id="UP000237105">
    <property type="component" value="Unassembled WGS sequence"/>
</dbReference>
<feature type="chain" id="PRO_5015147845" evidence="1">
    <location>
        <begin position="27"/>
        <end position="63"/>
    </location>
</feature>
<keyword evidence="3" id="KW-1185">Reference proteome</keyword>
<name>A0A2P5CTM8_PARAD</name>
<gene>
    <name evidence="2" type="ORF">PanWU01x14_124680</name>
</gene>
<protein>
    <submittedName>
        <fullName evidence="2">Uncharacterized protein</fullName>
    </submittedName>
</protein>
<sequence>MKFVKGMASPQQLLLLFSALWSPSAALSALAAPRNSFMFSCFDDALPAHSGIMEDLDLSVADV</sequence>
<dbReference type="AlphaFoldDB" id="A0A2P5CTM8"/>
<accession>A0A2P5CTM8</accession>
<evidence type="ECO:0000313" key="2">
    <source>
        <dbReference type="EMBL" id="PON64399.1"/>
    </source>
</evidence>
<reference evidence="3" key="1">
    <citation type="submission" date="2016-06" db="EMBL/GenBank/DDBJ databases">
        <title>Parallel loss of symbiosis genes in relatives of nitrogen-fixing non-legume Parasponia.</title>
        <authorList>
            <person name="Van Velzen R."/>
            <person name="Holmer R."/>
            <person name="Bu F."/>
            <person name="Rutten L."/>
            <person name="Van Zeijl A."/>
            <person name="Liu W."/>
            <person name="Santuari L."/>
            <person name="Cao Q."/>
            <person name="Sharma T."/>
            <person name="Shen D."/>
            <person name="Roswanjaya Y."/>
            <person name="Wardhani T."/>
            <person name="Kalhor M.S."/>
            <person name="Jansen J."/>
            <person name="Van den Hoogen J."/>
            <person name="Gungor B."/>
            <person name="Hartog M."/>
            <person name="Hontelez J."/>
            <person name="Verver J."/>
            <person name="Yang W.-C."/>
            <person name="Schijlen E."/>
            <person name="Repin R."/>
            <person name="Schilthuizen M."/>
            <person name="Schranz E."/>
            <person name="Heidstra R."/>
            <person name="Miyata K."/>
            <person name="Fedorova E."/>
            <person name="Kohlen W."/>
            <person name="Bisseling T."/>
            <person name="Smit S."/>
            <person name="Geurts R."/>
        </authorList>
    </citation>
    <scope>NUCLEOTIDE SEQUENCE [LARGE SCALE GENOMIC DNA]</scope>
    <source>
        <strain evidence="3">cv. WU1-14</strain>
    </source>
</reference>